<dbReference type="InterPro" id="IPR050979">
    <property type="entry name" value="LD-transpeptidase"/>
</dbReference>
<accession>A0ABV8LSM3</accession>
<evidence type="ECO:0000256" key="4">
    <source>
        <dbReference type="ARBA" id="ARBA00022984"/>
    </source>
</evidence>
<evidence type="ECO:0000256" key="5">
    <source>
        <dbReference type="ARBA" id="ARBA00023315"/>
    </source>
</evidence>
<dbReference type="EMBL" id="JBHSAY010000010">
    <property type="protein sequence ID" value="MFC4133353.1"/>
    <property type="molecule type" value="Genomic_DNA"/>
</dbReference>
<proteinExistence type="predicted"/>
<keyword evidence="2" id="KW-0808">Transferase</keyword>
<gene>
    <name evidence="10" type="ORF">ACFOZ4_22310</name>
</gene>
<feature type="chain" id="PRO_5045259121" evidence="8">
    <location>
        <begin position="26"/>
        <end position="411"/>
    </location>
</feature>
<evidence type="ECO:0000313" key="10">
    <source>
        <dbReference type="EMBL" id="MFC4133353.1"/>
    </source>
</evidence>
<keyword evidence="8" id="KW-0732">Signal</keyword>
<dbReference type="PROSITE" id="PS52029">
    <property type="entry name" value="LD_TPASE"/>
    <property type="match status" value="1"/>
</dbReference>
<dbReference type="Gene3D" id="2.60.40.3710">
    <property type="match status" value="1"/>
</dbReference>
<keyword evidence="5" id="KW-0012">Acyltransferase</keyword>
<comment type="caution">
    <text evidence="10">The sequence shown here is derived from an EMBL/GenBank/DDBJ whole genome shotgun (WGS) entry which is preliminary data.</text>
</comment>
<evidence type="ECO:0000256" key="2">
    <source>
        <dbReference type="ARBA" id="ARBA00022679"/>
    </source>
</evidence>
<dbReference type="CDD" id="cd16913">
    <property type="entry name" value="YkuD_like"/>
    <property type="match status" value="1"/>
</dbReference>
<comment type="pathway">
    <text evidence="1 7">Cell wall biogenesis; peptidoglycan biosynthesis.</text>
</comment>
<evidence type="ECO:0000256" key="6">
    <source>
        <dbReference type="ARBA" id="ARBA00023316"/>
    </source>
</evidence>
<dbReference type="PANTHER" id="PTHR30582">
    <property type="entry name" value="L,D-TRANSPEPTIDASE"/>
    <property type="match status" value="1"/>
</dbReference>
<dbReference type="CDD" id="cd13432">
    <property type="entry name" value="LDT_IgD_like_2"/>
    <property type="match status" value="1"/>
</dbReference>
<organism evidence="10 11">
    <name type="scientific">Hamadaea flava</name>
    <dbReference type="NCBI Taxonomy" id="1742688"/>
    <lineage>
        <taxon>Bacteria</taxon>
        <taxon>Bacillati</taxon>
        <taxon>Actinomycetota</taxon>
        <taxon>Actinomycetes</taxon>
        <taxon>Micromonosporales</taxon>
        <taxon>Micromonosporaceae</taxon>
        <taxon>Hamadaea</taxon>
    </lineage>
</organism>
<evidence type="ECO:0000256" key="7">
    <source>
        <dbReference type="PROSITE-ProRule" id="PRU01373"/>
    </source>
</evidence>
<reference evidence="11" key="1">
    <citation type="journal article" date="2019" name="Int. J. Syst. Evol. Microbiol.">
        <title>The Global Catalogue of Microorganisms (GCM) 10K type strain sequencing project: providing services to taxonomists for standard genome sequencing and annotation.</title>
        <authorList>
            <consortium name="The Broad Institute Genomics Platform"/>
            <consortium name="The Broad Institute Genome Sequencing Center for Infectious Disease"/>
            <person name="Wu L."/>
            <person name="Ma J."/>
        </authorList>
    </citation>
    <scope>NUCLEOTIDE SEQUENCE [LARGE SCALE GENOMIC DNA]</scope>
    <source>
        <strain evidence="11">CGMCC 4.7289</strain>
    </source>
</reference>
<evidence type="ECO:0000313" key="11">
    <source>
        <dbReference type="Proteomes" id="UP001595816"/>
    </source>
</evidence>
<dbReference type="InterPro" id="IPR005490">
    <property type="entry name" value="LD_TPept_cat_dom"/>
</dbReference>
<evidence type="ECO:0000259" key="9">
    <source>
        <dbReference type="PROSITE" id="PS52029"/>
    </source>
</evidence>
<name>A0ABV8LSM3_9ACTN</name>
<evidence type="ECO:0000256" key="1">
    <source>
        <dbReference type="ARBA" id="ARBA00004752"/>
    </source>
</evidence>
<dbReference type="PANTHER" id="PTHR30582:SF2">
    <property type="entry name" value="L,D-TRANSPEPTIDASE YCIB-RELATED"/>
    <property type="match status" value="1"/>
</dbReference>
<feature type="signal peptide" evidence="8">
    <location>
        <begin position="1"/>
        <end position="25"/>
    </location>
</feature>
<dbReference type="PROSITE" id="PS51257">
    <property type="entry name" value="PROKAR_LIPOPROTEIN"/>
    <property type="match status" value="1"/>
</dbReference>
<dbReference type="InterPro" id="IPR038063">
    <property type="entry name" value="Transpep_catalytic_dom"/>
</dbReference>
<keyword evidence="6 7" id="KW-0961">Cell wall biogenesis/degradation</keyword>
<dbReference type="Pfam" id="PF03734">
    <property type="entry name" value="YkuD"/>
    <property type="match status" value="1"/>
</dbReference>
<feature type="domain" description="L,D-TPase catalytic" evidence="9">
    <location>
        <begin position="248"/>
        <end position="370"/>
    </location>
</feature>
<keyword evidence="3 7" id="KW-0133">Cell shape</keyword>
<dbReference type="SUPFAM" id="SSF141523">
    <property type="entry name" value="L,D-transpeptidase catalytic domain-like"/>
    <property type="match status" value="1"/>
</dbReference>
<evidence type="ECO:0000256" key="8">
    <source>
        <dbReference type="SAM" id="SignalP"/>
    </source>
</evidence>
<dbReference type="Proteomes" id="UP001595816">
    <property type="component" value="Unassembled WGS sequence"/>
</dbReference>
<evidence type="ECO:0000256" key="3">
    <source>
        <dbReference type="ARBA" id="ARBA00022960"/>
    </source>
</evidence>
<dbReference type="Gene3D" id="2.40.440.10">
    <property type="entry name" value="L,D-transpeptidase catalytic domain-like"/>
    <property type="match status" value="1"/>
</dbReference>
<dbReference type="RefSeq" id="WP_253760850.1">
    <property type="nucleotide sequence ID" value="NZ_JAMZDZ010000001.1"/>
</dbReference>
<feature type="active site" description="Nucleophile" evidence="7">
    <location>
        <position position="346"/>
    </location>
</feature>
<dbReference type="InterPro" id="IPR041280">
    <property type="entry name" value="Big_10"/>
</dbReference>
<protein>
    <submittedName>
        <fullName evidence="10">Ig-like domain-containing protein</fullName>
    </submittedName>
</protein>
<sequence>MSWTRRRTLSALGLVGAGASLTGLAACTDEKKTPGAQDSNGGKAEGKARVTITSPAADAKDVPASAEIVFSATEAKETTVELKSKGGKAVDGAPHPDGKGWLPAATLEYGETYTATVTATDADGKPTTASSTFTVMAKPSKQVRFVSFLADGAVVGVGMPLIIQLSRAIPKDQRADVQRRLLVSAEPAQDGIWTWYTDTELHWRPKEFWQAGTKVRVDLRVGGLPCGDGYFGRTDLSLDCSIGPALVMTVDDKASPKVMTVTKDGAVLKKIPVSLGRPGMPSSSGTMVVIEKFAKTVFDTRTDPNPANRYRVDIDWAQRLTWGGEFIHSAPWSVSDQGKRNVSHGCINMSAANAKWLFQQTRIGDPVVVKGTSRQLKYGNGWTDFTKSWDEYVEGSAIPYESSASPEPTPS</sequence>
<feature type="active site" description="Proton donor/acceptor" evidence="7">
    <location>
        <position position="328"/>
    </location>
</feature>
<keyword evidence="11" id="KW-1185">Reference proteome</keyword>
<dbReference type="Pfam" id="PF17964">
    <property type="entry name" value="Big_10"/>
    <property type="match status" value="1"/>
</dbReference>
<dbReference type="Gene3D" id="2.60.40.3780">
    <property type="match status" value="1"/>
</dbReference>
<keyword evidence="4 7" id="KW-0573">Peptidoglycan synthesis</keyword>